<proteinExistence type="predicted"/>
<reference evidence="2 3" key="1">
    <citation type="submission" date="2020-08" db="EMBL/GenBank/DDBJ databases">
        <title>Genomic Encyclopedia of Type Strains, Phase IV (KMG-IV): sequencing the most valuable type-strain genomes for metagenomic binning, comparative biology and taxonomic classification.</title>
        <authorList>
            <person name="Goeker M."/>
        </authorList>
    </citation>
    <scope>NUCLEOTIDE SEQUENCE [LARGE SCALE GENOMIC DNA]</scope>
    <source>
        <strain evidence="2 3">DSM 25895</strain>
    </source>
</reference>
<evidence type="ECO:0000256" key="1">
    <source>
        <dbReference type="SAM" id="MobiDB-lite"/>
    </source>
</evidence>
<dbReference type="PANTHER" id="PTHR12910">
    <property type="entry name" value="NADH-UBIQUINONE OXIDOREDUCTASE SUBUNIT B17.2"/>
    <property type="match status" value="1"/>
</dbReference>
<dbReference type="EMBL" id="JACIJE010000007">
    <property type="protein sequence ID" value="MBB5690425.1"/>
    <property type="molecule type" value="Genomic_DNA"/>
</dbReference>
<dbReference type="GO" id="GO:0045271">
    <property type="term" value="C:respiratory chain complex I"/>
    <property type="evidence" value="ECO:0007669"/>
    <property type="project" value="InterPro"/>
</dbReference>
<dbReference type="PANTHER" id="PTHR12910:SF2">
    <property type="entry name" value="NADH DEHYDROGENASE [UBIQUINONE] 1 ALPHA SUBCOMPLEX SUBUNIT 12"/>
    <property type="match status" value="1"/>
</dbReference>
<dbReference type="RefSeq" id="WP_184485219.1">
    <property type="nucleotide sequence ID" value="NZ_JAAEDJ010000359.1"/>
</dbReference>
<dbReference type="AlphaFoldDB" id="A0A840XPD8"/>
<feature type="compositionally biased region" description="Basic and acidic residues" evidence="1">
    <location>
        <begin position="64"/>
        <end position="84"/>
    </location>
</feature>
<comment type="caution">
    <text evidence="2">The sequence shown here is derived from an EMBL/GenBank/DDBJ whole genome shotgun (WGS) entry which is preliminary data.</text>
</comment>
<sequence length="119" mass="13846">MALFDDLFIRLTSRKVGRDRFGNTYWEARSRKDAYGRPLRRVTYAGVPEASAVPPEWWGWLHHTTDRPLPEDAPRRPWQKEHRPNMTGTREAWRPPGHDAAGGRRQPSPGDYEAWTPGR</sequence>
<name>A0A840XPD8_9PROT</name>
<dbReference type="InterPro" id="IPR007763">
    <property type="entry name" value="NDUFA12"/>
</dbReference>
<evidence type="ECO:0000313" key="2">
    <source>
        <dbReference type="EMBL" id="MBB5690425.1"/>
    </source>
</evidence>
<keyword evidence="3" id="KW-1185">Reference proteome</keyword>
<protein>
    <submittedName>
        <fullName evidence="2">NADH:ubiquinone oxidoreductase subunit</fullName>
    </submittedName>
</protein>
<keyword evidence="2" id="KW-0830">Ubiquinone</keyword>
<dbReference type="Proteomes" id="UP000562254">
    <property type="component" value="Unassembled WGS sequence"/>
</dbReference>
<dbReference type="Pfam" id="PF05071">
    <property type="entry name" value="NDUFA12"/>
    <property type="match status" value="1"/>
</dbReference>
<feature type="region of interest" description="Disordered" evidence="1">
    <location>
        <begin position="64"/>
        <end position="119"/>
    </location>
</feature>
<dbReference type="GO" id="GO:0006979">
    <property type="term" value="P:response to oxidative stress"/>
    <property type="evidence" value="ECO:0007669"/>
    <property type="project" value="TreeGrafter"/>
</dbReference>
<accession>A0A840XPD8</accession>
<evidence type="ECO:0000313" key="3">
    <source>
        <dbReference type="Proteomes" id="UP000562254"/>
    </source>
</evidence>
<gene>
    <name evidence="2" type="ORF">FHS88_002560</name>
</gene>
<organism evidence="2 3">
    <name type="scientific">Neoroseomonas alkaliterrae</name>
    <dbReference type="NCBI Taxonomy" id="1452450"/>
    <lineage>
        <taxon>Bacteria</taxon>
        <taxon>Pseudomonadati</taxon>
        <taxon>Pseudomonadota</taxon>
        <taxon>Alphaproteobacteria</taxon>
        <taxon>Acetobacterales</taxon>
        <taxon>Acetobacteraceae</taxon>
        <taxon>Neoroseomonas</taxon>
    </lineage>
</organism>